<keyword evidence="7" id="KW-0156">Chromatin regulator</keyword>
<reference evidence="16" key="1">
    <citation type="submission" date="2022-12" db="EMBL/GenBank/DDBJ databases">
        <title>Draft genome assemblies for two species of Escallonia (Escalloniales).</title>
        <authorList>
            <person name="Chanderbali A."/>
            <person name="Dervinis C."/>
            <person name="Anghel I."/>
            <person name="Soltis D."/>
            <person name="Soltis P."/>
            <person name="Zapata F."/>
        </authorList>
    </citation>
    <scope>NUCLEOTIDE SEQUENCE</scope>
    <source>
        <strain evidence="16">UCBG92.1500</strain>
        <tissue evidence="16">Leaf</tissue>
    </source>
</reference>
<keyword evidence="5" id="KW-0597">Phosphoprotein</keyword>
<comment type="subunit">
    <text evidence="13">Component of the NSL complex at least composed of KAT8/MOF, KANSL1, KANSL2, KANSL3, MCRS1, PHF20, OGT1/OGT, WDR5 and HCFC1.</text>
</comment>
<evidence type="ECO:0000256" key="8">
    <source>
        <dbReference type="ARBA" id="ARBA00023128"/>
    </source>
</evidence>
<feature type="region of interest" description="Disordered" evidence="14">
    <location>
        <begin position="1"/>
        <end position="54"/>
    </location>
</feature>
<dbReference type="GO" id="GO:0044545">
    <property type="term" value="C:NSL complex"/>
    <property type="evidence" value="ECO:0007669"/>
    <property type="project" value="TreeGrafter"/>
</dbReference>
<evidence type="ECO:0000256" key="9">
    <source>
        <dbReference type="ARBA" id="ARBA00023242"/>
    </source>
</evidence>
<proteinExistence type="predicted"/>
<dbReference type="GO" id="GO:0006325">
    <property type="term" value="P:chromatin organization"/>
    <property type="evidence" value="ECO:0007669"/>
    <property type="project" value="UniProtKB-KW"/>
</dbReference>
<name>A0AA88R635_9ASTE</name>
<evidence type="ECO:0000259" key="15">
    <source>
        <dbReference type="Pfam" id="PF13891"/>
    </source>
</evidence>
<evidence type="ECO:0000256" key="2">
    <source>
        <dbReference type="ARBA" id="ARBA00004173"/>
    </source>
</evidence>
<evidence type="ECO:0000256" key="7">
    <source>
        <dbReference type="ARBA" id="ARBA00022853"/>
    </source>
</evidence>
<keyword evidence="8" id="KW-0496">Mitochondrion</keyword>
<dbReference type="PANTHER" id="PTHR13453:SF1">
    <property type="entry name" value="KAT8 REGULATORY NSL COMPLEX SUBUNIT 2"/>
    <property type="match status" value="1"/>
</dbReference>
<evidence type="ECO:0000256" key="13">
    <source>
        <dbReference type="ARBA" id="ARBA00093543"/>
    </source>
</evidence>
<dbReference type="InterPro" id="IPR026316">
    <property type="entry name" value="NSL2"/>
</dbReference>
<organism evidence="16 17">
    <name type="scientific">Escallonia rubra</name>
    <dbReference type="NCBI Taxonomy" id="112253"/>
    <lineage>
        <taxon>Eukaryota</taxon>
        <taxon>Viridiplantae</taxon>
        <taxon>Streptophyta</taxon>
        <taxon>Embryophyta</taxon>
        <taxon>Tracheophyta</taxon>
        <taxon>Spermatophyta</taxon>
        <taxon>Magnoliopsida</taxon>
        <taxon>eudicotyledons</taxon>
        <taxon>Gunneridae</taxon>
        <taxon>Pentapetalae</taxon>
        <taxon>asterids</taxon>
        <taxon>campanulids</taxon>
        <taxon>Escalloniales</taxon>
        <taxon>Escalloniaceae</taxon>
        <taxon>Escallonia</taxon>
    </lineage>
</organism>
<dbReference type="EMBL" id="JAVXUO010001330">
    <property type="protein sequence ID" value="KAK2983389.1"/>
    <property type="molecule type" value="Genomic_DNA"/>
</dbReference>
<feature type="domain" description="KANL2-like probable zinc-finger" evidence="15">
    <location>
        <begin position="138"/>
        <end position="202"/>
    </location>
</feature>
<dbReference type="AlphaFoldDB" id="A0AA88R635"/>
<gene>
    <name evidence="16" type="ORF">RJ640_016013</name>
</gene>
<keyword evidence="4" id="KW-1017">Isopeptide bond</keyword>
<comment type="caution">
    <text evidence="16">The sequence shown here is derived from an EMBL/GenBank/DDBJ whole genome shotgun (WGS) entry which is preliminary data.</text>
</comment>
<evidence type="ECO:0000256" key="10">
    <source>
        <dbReference type="ARBA" id="ARBA00032947"/>
    </source>
</evidence>
<keyword evidence="17" id="KW-1185">Reference proteome</keyword>
<accession>A0AA88R635</accession>
<evidence type="ECO:0000256" key="11">
    <source>
        <dbReference type="ARBA" id="ARBA00033378"/>
    </source>
</evidence>
<dbReference type="GO" id="GO:0005739">
    <property type="term" value="C:mitochondrion"/>
    <property type="evidence" value="ECO:0007669"/>
    <property type="project" value="UniProtKB-SubCell"/>
</dbReference>
<dbReference type="GO" id="GO:0005634">
    <property type="term" value="C:nucleus"/>
    <property type="evidence" value="ECO:0007669"/>
    <property type="project" value="UniProtKB-SubCell"/>
</dbReference>
<evidence type="ECO:0000313" key="17">
    <source>
        <dbReference type="Proteomes" id="UP001187471"/>
    </source>
</evidence>
<dbReference type="PANTHER" id="PTHR13453">
    <property type="entry name" value="KAT8 REGULATORY NSL COMPLEX SUBUNIT 2"/>
    <property type="match status" value="1"/>
</dbReference>
<evidence type="ECO:0000256" key="1">
    <source>
        <dbReference type="ARBA" id="ARBA00004123"/>
    </source>
</evidence>
<comment type="subcellular location">
    <subcellularLocation>
        <location evidence="2">Mitochondrion</location>
    </subcellularLocation>
    <subcellularLocation>
        <location evidence="1">Nucleus</location>
    </subcellularLocation>
</comment>
<evidence type="ECO:0000256" key="14">
    <source>
        <dbReference type="SAM" id="MobiDB-lite"/>
    </source>
</evidence>
<keyword evidence="6" id="KW-0832">Ubl conjugation</keyword>
<evidence type="ECO:0000313" key="16">
    <source>
        <dbReference type="EMBL" id="KAK2983389.1"/>
    </source>
</evidence>
<evidence type="ECO:0000256" key="12">
    <source>
        <dbReference type="ARBA" id="ARBA00093359"/>
    </source>
</evidence>
<evidence type="ECO:0000256" key="3">
    <source>
        <dbReference type="ARBA" id="ARBA00015508"/>
    </source>
</evidence>
<evidence type="ECO:0000256" key="4">
    <source>
        <dbReference type="ARBA" id="ARBA00022499"/>
    </source>
</evidence>
<keyword evidence="9" id="KW-0539">Nucleus</keyword>
<evidence type="ECO:0000256" key="6">
    <source>
        <dbReference type="ARBA" id="ARBA00022843"/>
    </source>
</evidence>
<feature type="compositionally biased region" description="Basic residues" evidence="14">
    <location>
        <begin position="1"/>
        <end position="11"/>
    </location>
</feature>
<feature type="compositionally biased region" description="Pro residues" evidence="14">
    <location>
        <begin position="36"/>
        <end position="48"/>
    </location>
</feature>
<dbReference type="Pfam" id="PF13891">
    <property type="entry name" value="zf-C3HC3H_KANSL2"/>
    <property type="match status" value="1"/>
</dbReference>
<protein>
    <recommendedName>
        <fullName evidence="3">KAT8 regulatory NSL complex subunit 2</fullName>
    </recommendedName>
    <alternativeName>
        <fullName evidence="11">NSL complex protein NSL2</fullName>
    </alternativeName>
    <alternativeName>
        <fullName evidence="10">Non-specific lethal 2 homolog</fullName>
    </alternativeName>
</protein>
<dbReference type="Proteomes" id="UP001187471">
    <property type="component" value="Unassembled WGS sequence"/>
</dbReference>
<evidence type="ECO:0000256" key="5">
    <source>
        <dbReference type="ARBA" id="ARBA00022553"/>
    </source>
</evidence>
<dbReference type="InterPro" id="IPR025927">
    <property type="entry name" value="Znf_KANL2-like"/>
</dbReference>
<sequence length="268" mass="30783">MASSSSHHHQRHNPDRQCLLPPPPITKNPKTTTTTTPPPPTNPNPISPSPEDLYLSTSTHLTRQQVLRRRSHNLKQLAKVYTHHYWALMERLRAQYRDYVWRYGLSPFKEDEEREGAVHNDAVEGNRETRADCSNFYCAFYGCRLKAMALTSFCQLHILSDSRQQLYKPCEYTKPFEIKAGPITCGKPILRATVPSLCHGHFQKAQMHVTRALKKAGLNISSSSKLAPKFHVIVTEYVREIQRKRRAALGTSRSKNRTFGTRPAYFRI</sequence>
<comment type="function">
    <text evidence="12">Non-catalytic component of the NSL histone acetyltransferase complex, a multiprotein complex that mediates histone H4 acetylation at 'Lys-5'- and 'Lys-8' (H4K5ac and H4K8ac) at transcription start sites and promotes transcription initiation. Required for NSL complex stability and for transcription of intraciliary transport genes in both ciliated and non-ciliated cells by regulating histone H4 acetylation at 'Lys-5'- and 'Lys-12' (H4K5ac and H4K12ac). This is necessary for cilium assembly in ciliated cells and for organization of the microtubule cytoskeleton in non-ciliated cells. Required within the NSL complex to maintain nuclear architecture stability by promoting KAT8-mediated acetylation of lamin LMNA.</text>
</comment>